<dbReference type="Pfam" id="PF07583">
    <property type="entry name" value="PSCyt2"/>
    <property type="match status" value="1"/>
</dbReference>
<dbReference type="InterPro" id="IPR011444">
    <property type="entry name" value="DUF1549"/>
</dbReference>
<dbReference type="STRING" id="430522.BFS30_10140"/>
<evidence type="ECO:0000256" key="1">
    <source>
        <dbReference type="ARBA" id="ARBA00022723"/>
    </source>
</evidence>
<dbReference type="Pfam" id="PF03422">
    <property type="entry name" value="CBM_6"/>
    <property type="match status" value="1"/>
</dbReference>
<keyword evidence="1 4" id="KW-0479">Metal-binding</keyword>
<name>A0A1G9YJY3_9SPHI</name>
<dbReference type="InterPro" id="IPR008979">
    <property type="entry name" value="Galactose-bd-like_sf"/>
</dbReference>
<evidence type="ECO:0000256" key="4">
    <source>
        <dbReference type="PROSITE-ProRule" id="PRU00433"/>
    </source>
</evidence>
<dbReference type="PROSITE" id="PS51007">
    <property type="entry name" value="CYTC"/>
    <property type="match status" value="1"/>
</dbReference>
<dbReference type="AlphaFoldDB" id="A0A1G9YJY3"/>
<reference evidence="9" key="1">
    <citation type="submission" date="2016-10" db="EMBL/GenBank/DDBJ databases">
        <authorList>
            <person name="Varghese N."/>
            <person name="Submissions S."/>
        </authorList>
    </citation>
    <scope>NUCLEOTIDE SEQUENCE [LARGE SCALE GENOMIC DNA]</scope>
    <source>
        <strain evidence="9">DSM 19110</strain>
    </source>
</reference>
<evidence type="ECO:0000313" key="8">
    <source>
        <dbReference type="EMBL" id="SDN09434.1"/>
    </source>
</evidence>
<dbReference type="InterPro" id="IPR009056">
    <property type="entry name" value="Cyt_c-like_dom"/>
</dbReference>
<evidence type="ECO:0000256" key="2">
    <source>
        <dbReference type="ARBA" id="ARBA00022729"/>
    </source>
</evidence>
<feature type="transmembrane region" description="Helical" evidence="5">
    <location>
        <begin position="12"/>
        <end position="30"/>
    </location>
</feature>
<dbReference type="PROSITE" id="PS51175">
    <property type="entry name" value="CBM6"/>
    <property type="match status" value="1"/>
</dbReference>
<keyword evidence="3 4" id="KW-0408">Iron</keyword>
<dbReference type="GO" id="GO:0020037">
    <property type="term" value="F:heme binding"/>
    <property type="evidence" value="ECO:0007669"/>
    <property type="project" value="InterPro"/>
</dbReference>
<dbReference type="SMART" id="SM00606">
    <property type="entry name" value="CBD_IV"/>
    <property type="match status" value="1"/>
</dbReference>
<dbReference type="Proteomes" id="UP000183200">
    <property type="component" value="Unassembled WGS sequence"/>
</dbReference>
<dbReference type="Gene3D" id="2.60.120.260">
    <property type="entry name" value="Galactose-binding domain-like"/>
    <property type="match status" value="1"/>
</dbReference>
<dbReference type="EMBL" id="FNGY01000006">
    <property type="protein sequence ID" value="SDN09434.1"/>
    <property type="molecule type" value="Genomic_DNA"/>
</dbReference>
<evidence type="ECO:0000256" key="3">
    <source>
        <dbReference type="ARBA" id="ARBA00023004"/>
    </source>
</evidence>
<dbReference type="CDD" id="cd04084">
    <property type="entry name" value="CBM6_xylanase-like"/>
    <property type="match status" value="1"/>
</dbReference>
<keyword evidence="4" id="KW-0349">Heme</keyword>
<dbReference type="InterPro" id="IPR022655">
    <property type="entry name" value="DUF1553"/>
</dbReference>
<evidence type="ECO:0000313" key="9">
    <source>
        <dbReference type="Proteomes" id="UP000183200"/>
    </source>
</evidence>
<sequence length="916" mass="104682">MIPGMKLFRSKKLLVILVIFGVVVLGAFLMPSSDKVDFNTQIKPILNKKCISCHGGVKKQGGFSVLFHEEALAATKSGKPAIIPGDPDGSEMIKRLLSNDPELRMPYQHEALNEEEIDLFKRWIKQGAKWGDHWAYLPVKEVEIPDVSEDWVKNDIDKFIYAKLEEKKMKPSAEADKATLLRRVSLDLIGLAPSDQVMRQYLNSKDNDKAYEALVDSLMASPRFGEKWASMWLDVARYADTKGYESDGGREVWKYRDWVIRAFNEDKPYNQFITDQIAGDFYVNPTDEQYIATAFHRNTMTNDEGGTNNEEFRVSAVLDRVNTTWEGLLSTTFACVQCHSHPYDPFKHDEFYKFMAYFNNTRDEDLQSEYPLLRQYDDSLQRKLTGLTSWLKQNAGQEKAAEIYKFLKTGQPSINSTTTDSLKNAVIGNNNIALFFKNNAQARISAVDLKGVKQMIYRYSSNAPGGSMQLRMDHPNGPVIASWKVPPGDKYQNLEVEIKPQTGIHDVYLSYQNPGIKNKDQFAVYFDWFYFSDSFPGKTKPGYAENKAAFWTLLNSNPSSIPVMVENPANRQRKSYVFERGAWITKGKEVQVGVPKTLGYAMPENAPKNRMGLAMWLTDSRNPLLSRTMVNRLWEQLFGTGIVETLEDMGTQGMSPTHKELLDHLSWELMHKYKWSVKALLKEMVMSATYRQDSRLSEAVKEKDLFNHYYARGPRTRLSAEQLRDQHLMASGVLSTKMYGHGVMPWQPEGIWNSPYNGAKWENSKGEDQYRRAIYTYWKRSAPYPSMIAFDGAQRVVCSPRRIRTNTPLQALVTLNDEAYIEMARHFAKRMELEGGKDIGQRISKGYQWVMYRPIAGPKLRILDKLYLQAFNDYKKNPAKMGEILGAGDKDKNPEKAALVIVANAMLNLDEVVTKN</sequence>
<feature type="domain" description="CBM6" evidence="7">
    <location>
        <begin position="395"/>
        <end position="532"/>
    </location>
</feature>
<dbReference type="InterPro" id="IPR011429">
    <property type="entry name" value="Cyt_c_Planctomycete-type"/>
</dbReference>
<keyword evidence="5" id="KW-0812">Transmembrane</keyword>
<dbReference type="Pfam" id="PF07635">
    <property type="entry name" value="PSCyt1"/>
    <property type="match status" value="1"/>
</dbReference>
<evidence type="ECO:0000259" key="7">
    <source>
        <dbReference type="PROSITE" id="PS51175"/>
    </source>
</evidence>
<dbReference type="InterPro" id="IPR006584">
    <property type="entry name" value="Cellulose-bd_IV"/>
</dbReference>
<organism evidence="8 9">
    <name type="scientific">Pedobacter steynii</name>
    <dbReference type="NCBI Taxonomy" id="430522"/>
    <lineage>
        <taxon>Bacteria</taxon>
        <taxon>Pseudomonadati</taxon>
        <taxon>Bacteroidota</taxon>
        <taxon>Sphingobacteriia</taxon>
        <taxon>Sphingobacteriales</taxon>
        <taxon>Sphingobacteriaceae</taxon>
        <taxon>Pedobacter</taxon>
    </lineage>
</organism>
<evidence type="ECO:0000259" key="6">
    <source>
        <dbReference type="PROSITE" id="PS51007"/>
    </source>
</evidence>
<gene>
    <name evidence="8" type="ORF">SAMN05421820_106148</name>
</gene>
<dbReference type="Pfam" id="PF07587">
    <property type="entry name" value="PSD1"/>
    <property type="match status" value="1"/>
</dbReference>
<dbReference type="GO" id="GO:0046872">
    <property type="term" value="F:metal ion binding"/>
    <property type="evidence" value="ECO:0007669"/>
    <property type="project" value="UniProtKB-KW"/>
</dbReference>
<keyword evidence="2" id="KW-0732">Signal</keyword>
<evidence type="ECO:0000256" key="5">
    <source>
        <dbReference type="SAM" id="Phobius"/>
    </source>
</evidence>
<feature type="domain" description="Cytochrome c" evidence="6">
    <location>
        <begin position="1"/>
        <end position="128"/>
    </location>
</feature>
<protein>
    <submittedName>
        <fullName evidence="8">Carbohydrate binding module (Family 6)</fullName>
    </submittedName>
</protein>
<dbReference type="GO" id="GO:0009055">
    <property type="term" value="F:electron transfer activity"/>
    <property type="evidence" value="ECO:0007669"/>
    <property type="project" value="InterPro"/>
</dbReference>
<keyword evidence="9" id="KW-1185">Reference proteome</keyword>
<dbReference type="SUPFAM" id="SSF49785">
    <property type="entry name" value="Galactose-binding domain-like"/>
    <property type="match status" value="1"/>
</dbReference>
<accession>A0A1G9YJY3</accession>
<dbReference type="GO" id="GO:0030246">
    <property type="term" value="F:carbohydrate binding"/>
    <property type="evidence" value="ECO:0007669"/>
    <property type="project" value="InterPro"/>
</dbReference>
<dbReference type="InterPro" id="IPR005084">
    <property type="entry name" value="CBM6"/>
</dbReference>
<keyword evidence="5" id="KW-1133">Transmembrane helix</keyword>
<dbReference type="PANTHER" id="PTHR35889">
    <property type="entry name" value="CYCLOINULO-OLIGOSACCHARIDE FRUCTANOTRANSFERASE-RELATED"/>
    <property type="match status" value="1"/>
</dbReference>
<proteinExistence type="predicted"/>
<keyword evidence="5" id="KW-0472">Membrane</keyword>
<dbReference type="PANTHER" id="PTHR35889:SF3">
    <property type="entry name" value="F-BOX DOMAIN-CONTAINING PROTEIN"/>
    <property type="match status" value="1"/>
</dbReference>